<dbReference type="Proteomes" id="UP000405075">
    <property type="component" value="Chromosome"/>
</dbReference>
<organism evidence="1 2">
    <name type="scientific">Acinetobacter towneri</name>
    <dbReference type="NCBI Taxonomy" id="202956"/>
    <lineage>
        <taxon>Bacteria</taxon>
        <taxon>Pseudomonadati</taxon>
        <taxon>Pseudomonadota</taxon>
        <taxon>Gammaproteobacteria</taxon>
        <taxon>Moraxellales</taxon>
        <taxon>Moraxellaceae</taxon>
        <taxon>Acinetobacter</taxon>
    </lineage>
</organism>
<gene>
    <name evidence="1" type="ORF">GJD93_06610</name>
</gene>
<dbReference type="EMBL" id="CP046045">
    <property type="protein sequence ID" value="QGM27367.1"/>
    <property type="molecule type" value="Genomic_DNA"/>
</dbReference>
<proteinExistence type="predicted"/>
<dbReference type="RefSeq" id="WP_154320612.1">
    <property type="nucleotide sequence ID" value="NZ_CP046045.1"/>
</dbReference>
<protein>
    <submittedName>
        <fullName evidence="1">Uncharacterized protein</fullName>
    </submittedName>
</protein>
<sequence length="329" mass="38000">MSIYQKQIESERLNNEVEAWLAKNQITELPMGFSNFPDGRLPVAKGNYADKKLTESESLDRIELVNQRVRELQARKEERWRQQEQARAEARVQRELAKKERMKERMKEQILVLSNFFKNAIYGDLQTLCDLAMVSQKTIYNAKTGSTLIGKERWDAIKDVIANFKHGERNALAASKKLKAPTKGRKAIKKEPSVETLRRSEVMSLAKQAIARGERIFTAPCAKHGYTSYRIYGGVSRCLECKLRLNREYLNPKLDQVQLDRRERAIFNNERMEQALASGTNLFEGLCRVHGYTEFRARRAVSRNKNEFRCMACSKASQKKFNQKRGVAA</sequence>
<dbReference type="AlphaFoldDB" id="A0AAP9GU90"/>
<name>A0AAP9GU90_9GAMM</name>
<evidence type="ECO:0000313" key="1">
    <source>
        <dbReference type="EMBL" id="QGM27367.1"/>
    </source>
</evidence>
<reference evidence="2" key="1">
    <citation type="submission" date="2019-11" db="EMBL/GenBank/DDBJ databases">
        <title>Escherichia coli 1916D6.</title>
        <authorList>
            <person name="Yao H."/>
            <person name="Du X."/>
            <person name="Yu R."/>
            <person name="Li A."/>
        </authorList>
    </citation>
    <scope>NUCLEOTIDE SEQUENCE [LARGE SCALE GENOMIC DNA]</scope>
    <source>
        <strain evidence="2">19110F47</strain>
    </source>
</reference>
<evidence type="ECO:0000313" key="2">
    <source>
        <dbReference type="Proteomes" id="UP000405075"/>
    </source>
</evidence>
<accession>A0AAP9GU90</accession>